<dbReference type="PANTHER" id="PTHR40619">
    <property type="entry name" value="FUNGAL STAND N-TERMINAL GOODBYE DOMAIN-CONTAINING PROTEIN"/>
    <property type="match status" value="1"/>
</dbReference>
<feature type="region of interest" description="Disordered" evidence="1">
    <location>
        <begin position="342"/>
        <end position="366"/>
    </location>
</feature>
<dbReference type="OrthoDB" id="4840035at2759"/>
<feature type="compositionally biased region" description="Basic residues" evidence="1">
    <location>
        <begin position="612"/>
        <end position="621"/>
    </location>
</feature>
<evidence type="ECO:0000313" key="3">
    <source>
        <dbReference type="EMBL" id="KZM24334.1"/>
    </source>
</evidence>
<accession>A0A163FFU6</accession>
<sequence length="631" mass="71236">MEHDNNPKDDTGRRKLEDAFVEETECEEALTALFQSPSPSSRVPPELQEEYDKLKATMEKFKSTFPDIAGGDVPLKSVSWASLHQTVSNLQTLHKKRSGKAKKGFHEVCATIGSHLTFLKLIPQGENYTAPICGSLELIVKASARYGQIGEDFATAMQEIDDIVGSVEREISLDQDHAIIKSSIVLSCRIIEFVAMPLRWLTQSSLKRVFTSFNENYSSEYQGQIDEIRRISEHIQRVSAFLSARRIKDMSRMEPELKRLVHITNSLHTKYYEEKEERTALAKQVGEQIERKLLDHQKEWKASFVTLADDFLRRIDPSVGVPIKQILDRGAQDFVEDKMVSERPNHNRPGIQPLSMSVDGSSSEDQPCETAYRTACEVKEASDALTKYFDFNQIVPEMADENMFVEGEVARRLHQWTADASAPVLGIFGPPVASYGNTARLLTLHYVRAANSARMPCLSYFCDIPHEPPPPNRLRETIGTVQLLYALLHQLVSYLPAQLPASPEFDHERFESLDGTLQTWDAALSLFEDLLMVAEPAYLLFAIHGLEMLEHEVTMPRLNSLLKSLRQPLGTETRQGPHLKVLFVTSGISELLSEELSVDEMCDISRGSAGRRPGHSGRGRRRLDDLDFHEK</sequence>
<dbReference type="Pfam" id="PF24809">
    <property type="entry name" value="DUF7708"/>
    <property type="match status" value="1"/>
</dbReference>
<name>A0A163FFU6_DIDRA</name>
<organism evidence="3 4">
    <name type="scientific">Didymella rabiei</name>
    <name type="common">Chickpea ascochyta blight fungus</name>
    <name type="synonym">Mycosphaerella rabiei</name>
    <dbReference type="NCBI Taxonomy" id="5454"/>
    <lineage>
        <taxon>Eukaryota</taxon>
        <taxon>Fungi</taxon>
        <taxon>Dikarya</taxon>
        <taxon>Ascomycota</taxon>
        <taxon>Pezizomycotina</taxon>
        <taxon>Dothideomycetes</taxon>
        <taxon>Pleosporomycetidae</taxon>
        <taxon>Pleosporales</taxon>
        <taxon>Pleosporineae</taxon>
        <taxon>Didymellaceae</taxon>
        <taxon>Ascochyta</taxon>
    </lineage>
</organism>
<comment type="caution">
    <text evidence="3">The sequence shown here is derived from an EMBL/GenBank/DDBJ whole genome shotgun (WGS) entry which is preliminary data.</text>
</comment>
<feature type="domain" description="DUF7708" evidence="2">
    <location>
        <begin position="121"/>
        <end position="243"/>
    </location>
</feature>
<proteinExistence type="predicted"/>
<dbReference type="EMBL" id="JYNV01000165">
    <property type="protein sequence ID" value="KZM24334.1"/>
    <property type="molecule type" value="Genomic_DNA"/>
</dbReference>
<dbReference type="PANTHER" id="PTHR40619:SF3">
    <property type="entry name" value="FUNGAL STAND N-TERMINAL GOODBYE DOMAIN-CONTAINING PROTEIN"/>
    <property type="match status" value="1"/>
</dbReference>
<feature type="compositionally biased region" description="Basic and acidic residues" evidence="1">
    <location>
        <begin position="622"/>
        <end position="631"/>
    </location>
</feature>
<gene>
    <name evidence="3" type="ORF">ST47_g4531</name>
</gene>
<protein>
    <recommendedName>
        <fullName evidence="2">DUF7708 domain-containing protein</fullName>
    </recommendedName>
</protein>
<keyword evidence="4" id="KW-1185">Reference proteome</keyword>
<evidence type="ECO:0000259" key="2">
    <source>
        <dbReference type="Pfam" id="PF24809"/>
    </source>
</evidence>
<feature type="region of interest" description="Disordered" evidence="1">
    <location>
        <begin position="605"/>
        <end position="631"/>
    </location>
</feature>
<evidence type="ECO:0000256" key="1">
    <source>
        <dbReference type="SAM" id="MobiDB-lite"/>
    </source>
</evidence>
<dbReference type="InterPro" id="IPR056125">
    <property type="entry name" value="DUF7708"/>
</dbReference>
<reference evidence="3 4" key="1">
    <citation type="journal article" date="2016" name="Sci. Rep.">
        <title>Draft genome sequencing and secretome analysis of fungal phytopathogen Ascochyta rabiei provides insight into the necrotrophic effector repertoire.</title>
        <authorList>
            <person name="Verma S."/>
            <person name="Gazara R.K."/>
            <person name="Nizam S."/>
            <person name="Parween S."/>
            <person name="Chattopadhyay D."/>
            <person name="Verma P.K."/>
        </authorList>
    </citation>
    <scope>NUCLEOTIDE SEQUENCE [LARGE SCALE GENOMIC DNA]</scope>
    <source>
        <strain evidence="3 4">ArDII</strain>
    </source>
</reference>
<dbReference type="AlphaFoldDB" id="A0A163FFU6"/>
<dbReference type="Proteomes" id="UP000076837">
    <property type="component" value="Unassembled WGS sequence"/>
</dbReference>
<evidence type="ECO:0000313" key="4">
    <source>
        <dbReference type="Proteomes" id="UP000076837"/>
    </source>
</evidence>
<dbReference type="STRING" id="5454.A0A163FFU6"/>
<feature type="compositionally biased region" description="Polar residues" evidence="1">
    <location>
        <begin position="354"/>
        <end position="365"/>
    </location>
</feature>